<dbReference type="SMART" id="SM00419">
    <property type="entry name" value="HTH_CRP"/>
    <property type="match status" value="1"/>
</dbReference>
<dbReference type="InterPro" id="IPR036390">
    <property type="entry name" value="WH_DNA-bd_sf"/>
</dbReference>
<protein>
    <submittedName>
        <fullName evidence="5">Crp/Fnr family transcriptional regulator</fullName>
    </submittedName>
</protein>
<dbReference type="RefSeq" id="WP_386737377.1">
    <property type="nucleotide sequence ID" value="NZ_JBHRXI010000029.1"/>
</dbReference>
<evidence type="ECO:0000259" key="4">
    <source>
        <dbReference type="PROSITE" id="PS51063"/>
    </source>
</evidence>
<feature type="domain" description="HTH crp-type" evidence="4">
    <location>
        <begin position="149"/>
        <end position="223"/>
    </location>
</feature>
<dbReference type="Pfam" id="PF13545">
    <property type="entry name" value="HTH_Crp_2"/>
    <property type="match status" value="1"/>
</dbReference>
<dbReference type="InterPro" id="IPR012318">
    <property type="entry name" value="HTH_CRP"/>
</dbReference>
<evidence type="ECO:0000256" key="3">
    <source>
        <dbReference type="ARBA" id="ARBA00023163"/>
    </source>
</evidence>
<evidence type="ECO:0000256" key="2">
    <source>
        <dbReference type="ARBA" id="ARBA00023125"/>
    </source>
</evidence>
<sequence length="242" mass="27422">MVVDCANCPLRKFEVFDSLNRDETAFMRRFKHGELKVDPGTPLLMEGSNSPQLYTALRGMGLRYKILPNGKRQVVNFILPGDFLGLQAGLMGEMQHSVEATTPMVLCVFDRAELWTLFKNEPERAFDLTWLSAMEEHFLGDALTSIGQMSAVERLSWGLLRYFTKCRDLGLADGSRCPFPYRQQDLADALGLSLVHTNKTLMKLRQRQIVSVQDGCLTILDHDTLADSAMLEVKRPQRRPLI</sequence>
<dbReference type="SUPFAM" id="SSF46785">
    <property type="entry name" value="Winged helix' DNA-binding domain"/>
    <property type="match status" value="1"/>
</dbReference>
<dbReference type="Gene3D" id="1.10.10.10">
    <property type="entry name" value="Winged helix-like DNA-binding domain superfamily/Winged helix DNA-binding domain"/>
    <property type="match status" value="1"/>
</dbReference>
<evidence type="ECO:0000313" key="5">
    <source>
        <dbReference type="EMBL" id="MFC3616010.1"/>
    </source>
</evidence>
<evidence type="ECO:0000313" key="6">
    <source>
        <dbReference type="Proteomes" id="UP001595629"/>
    </source>
</evidence>
<keyword evidence="3" id="KW-0804">Transcription</keyword>
<gene>
    <name evidence="5" type="ORF">ACFORG_19840</name>
</gene>
<dbReference type="Pfam" id="PF00027">
    <property type="entry name" value="cNMP_binding"/>
    <property type="match status" value="1"/>
</dbReference>
<dbReference type="InterPro" id="IPR014710">
    <property type="entry name" value="RmlC-like_jellyroll"/>
</dbReference>
<accession>A0ABV7TM20</accession>
<dbReference type="Proteomes" id="UP001595629">
    <property type="component" value="Unassembled WGS sequence"/>
</dbReference>
<name>A0ABV7TM20_9RHOB</name>
<keyword evidence="1" id="KW-0805">Transcription regulation</keyword>
<dbReference type="EMBL" id="JBHRXI010000029">
    <property type="protein sequence ID" value="MFC3616010.1"/>
    <property type="molecule type" value="Genomic_DNA"/>
</dbReference>
<evidence type="ECO:0000256" key="1">
    <source>
        <dbReference type="ARBA" id="ARBA00023015"/>
    </source>
</evidence>
<keyword evidence="2" id="KW-0238">DNA-binding</keyword>
<comment type="caution">
    <text evidence="5">The sequence shown here is derived from an EMBL/GenBank/DDBJ whole genome shotgun (WGS) entry which is preliminary data.</text>
</comment>
<dbReference type="Gene3D" id="2.60.120.10">
    <property type="entry name" value="Jelly Rolls"/>
    <property type="match status" value="1"/>
</dbReference>
<keyword evidence="6" id="KW-1185">Reference proteome</keyword>
<dbReference type="PROSITE" id="PS51063">
    <property type="entry name" value="HTH_CRP_2"/>
    <property type="match status" value="1"/>
</dbReference>
<dbReference type="InterPro" id="IPR018490">
    <property type="entry name" value="cNMP-bd_dom_sf"/>
</dbReference>
<organism evidence="5 6">
    <name type="scientific">Lutimaribacter marinistellae</name>
    <dbReference type="NCBI Taxonomy" id="1820329"/>
    <lineage>
        <taxon>Bacteria</taxon>
        <taxon>Pseudomonadati</taxon>
        <taxon>Pseudomonadota</taxon>
        <taxon>Alphaproteobacteria</taxon>
        <taxon>Rhodobacterales</taxon>
        <taxon>Roseobacteraceae</taxon>
        <taxon>Lutimaribacter</taxon>
    </lineage>
</organism>
<dbReference type="InterPro" id="IPR036388">
    <property type="entry name" value="WH-like_DNA-bd_sf"/>
</dbReference>
<dbReference type="CDD" id="cd00038">
    <property type="entry name" value="CAP_ED"/>
    <property type="match status" value="1"/>
</dbReference>
<proteinExistence type="predicted"/>
<dbReference type="InterPro" id="IPR000595">
    <property type="entry name" value="cNMP-bd_dom"/>
</dbReference>
<reference evidence="6" key="1">
    <citation type="journal article" date="2019" name="Int. J. Syst. Evol. Microbiol.">
        <title>The Global Catalogue of Microorganisms (GCM) 10K type strain sequencing project: providing services to taxonomists for standard genome sequencing and annotation.</title>
        <authorList>
            <consortium name="The Broad Institute Genomics Platform"/>
            <consortium name="The Broad Institute Genome Sequencing Center for Infectious Disease"/>
            <person name="Wu L."/>
            <person name="Ma J."/>
        </authorList>
    </citation>
    <scope>NUCLEOTIDE SEQUENCE [LARGE SCALE GENOMIC DNA]</scope>
    <source>
        <strain evidence="6">KCTC 42911</strain>
    </source>
</reference>
<dbReference type="SUPFAM" id="SSF51206">
    <property type="entry name" value="cAMP-binding domain-like"/>
    <property type="match status" value="1"/>
</dbReference>